<keyword evidence="1" id="KW-0472">Membrane</keyword>
<dbReference type="PANTHER" id="PTHR34219:SF3">
    <property type="entry name" value="BLL7967 PROTEIN"/>
    <property type="match status" value="1"/>
</dbReference>
<feature type="transmembrane region" description="Helical" evidence="1">
    <location>
        <begin position="131"/>
        <end position="151"/>
    </location>
</feature>
<protein>
    <submittedName>
        <fullName evidence="2">PepSY domain-containing protein</fullName>
    </submittedName>
</protein>
<dbReference type="Pfam" id="PF03929">
    <property type="entry name" value="PepSY_TM"/>
    <property type="match status" value="1"/>
</dbReference>
<feature type="transmembrane region" description="Helical" evidence="1">
    <location>
        <begin position="335"/>
        <end position="356"/>
    </location>
</feature>
<evidence type="ECO:0000313" key="2">
    <source>
        <dbReference type="EMBL" id="MCD8742499.1"/>
    </source>
</evidence>
<keyword evidence="3" id="KW-1185">Reference proteome</keyword>
<organism evidence="2 3">
    <name type="scientific">Mucilaginibacter roseus</name>
    <dbReference type="NCBI Taxonomy" id="1528868"/>
    <lineage>
        <taxon>Bacteria</taxon>
        <taxon>Pseudomonadati</taxon>
        <taxon>Bacteroidota</taxon>
        <taxon>Sphingobacteriia</taxon>
        <taxon>Sphingobacteriales</taxon>
        <taxon>Sphingobacteriaceae</taxon>
        <taxon>Mucilaginibacter</taxon>
    </lineage>
</organism>
<accession>A0ABS8U8Z7</accession>
<keyword evidence="1" id="KW-1133">Transmembrane helix</keyword>
<gene>
    <name evidence="2" type="ORF">LT679_17950</name>
</gene>
<proteinExistence type="predicted"/>
<reference evidence="2 3" key="1">
    <citation type="submission" date="2021-12" db="EMBL/GenBank/DDBJ databases">
        <title>Mucilaginibacter roseus genome.</title>
        <authorList>
            <person name="Ferreira J.R."/>
            <person name="Newman J.D."/>
        </authorList>
    </citation>
    <scope>NUCLEOTIDE SEQUENCE [LARGE SCALE GENOMIC DNA]</scope>
    <source>
        <strain evidence="2 3">LMG 28454</strain>
    </source>
</reference>
<dbReference type="PANTHER" id="PTHR34219">
    <property type="entry name" value="IRON-REGULATED INNER MEMBRANE PROTEIN-RELATED"/>
    <property type="match status" value="1"/>
</dbReference>
<feature type="transmembrane region" description="Helical" evidence="1">
    <location>
        <begin position="181"/>
        <end position="201"/>
    </location>
</feature>
<name>A0ABS8U8Z7_9SPHI</name>
<dbReference type="Proteomes" id="UP001199919">
    <property type="component" value="Unassembled WGS sequence"/>
</dbReference>
<dbReference type="InterPro" id="IPR005625">
    <property type="entry name" value="PepSY-ass_TM"/>
</dbReference>
<evidence type="ECO:0000256" key="1">
    <source>
        <dbReference type="SAM" id="Phobius"/>
    </source>
</evidence>
<keyword evidence="1" id="KW-0812">Transmembrane</keyword>
<dbReference type="RefSeq" id="WP_232179061.1">
    <property type="nucleotide sequence ID" value="NZ_JAJPWV010000007.1"/>
</dbReference>
<dbReference type="EMBL" id="JAJPWV010000007">
    <property type="protein sequence ID" value="MCD8742499.1"/>
    <property type="molecule type" value="Genomic_DNA"/>
</dbReference>
<comment type="caution">
    <text evidence="2">The sequence shown here is derived from an EMBL/GenBank/DDBJ whole genome shotgun (WGS) entry which is preliminary data.</text>
</comment>
<evidence type="ECO:0000313" key="3">
    <source>
        <dbReference type="Proteomes" id="UP001199919"/>
    </source>
</evidence>
<sequence>MHLWLGLVSGLLVCFLGITGCILAFEREIEDATQAYRFTQVQNKPVLPPSKLKEIANTQIKGKEPHSINYEAGRSAMAVYYGNEPKYYYIVFMNPYTGQVLKVKDMSQDFFRIVIDGHFYLWLPPKIGQPIVATGTLMFLFLLISGIVLWWPKNRAATKQRFSIKWNAKWRRVNYDLHNVLGFYMTWVIIFIAITGLVWGFQWFAKSVYWVTSGGKSQVQFAQSVSDTTKMNLMSKDAPATDILWARTNDTLKNFKGSMDVHFPENNKASIEIAINPDPYTYWQADYHFYDQYTLKELPVNHIYGRLSNTSTADKIARMNYDIHVGAVAGLAGKIAAFFGSLICASMPVTGFIIWWGRRNKAKKPKAKRVRVMEMA</sequence>